<dbReference type="eggNOG" id="ENOG502ZFWT">
    <property type="taxonomic scope" value="Bacteria"/>
</dbReference>
<keyword evidence="4" id="KW-1185">Reference proteome</keyword>
<feature type="transmembrane region" description="Helical" evidence="2">
    <location>
        <begin position="20"/>
        <end position="40"/>
    </location>
</feature>
<dbReference type="STRING" id="743966.MYB_02590"/>
<feature type="compositionally biased region" description="Basic and acidic residues" evidence="1">
    <location>
        <begin position="558"/>
        <end position="585"/>
    </location>
</feature>
<feature type="transmembrane region" description="Helical" evidence="2">
    <location>
        <begin position="288"/>
        <end position="309"/>
    </location>
</feature>
<sequence length="707" mass="79665">MFGWIFDSLYQAISYPFFTLGWYIFVYIPLSIIGFFNFVFQQLGIQIIVRAIFGHDQFSFEKLPTGFWVFLIASVAIGFIFMVIRFVKFLTLRHQNSSIEISQMTKGLVVSLSFSFLFPILIFVLFAVLQAFMLLLNQYIQGGQGLVYLLVKSSTNKIGESQISQIAQDYHVLSIDEFNKFNNGEGILMIITLSVGAILISYTLGISFISWFISSAQLFMNFITMPAWATNSILDDGRSLKKWVRSFTGQIAVIIIYQMSFNIFLMWVSATFVTVESLNLLGAGNNSFIYKFFIKLAFIAGGGLAISTFTQQVAAHFKQGGMISNQQRLASSTLKVGGAALGAVSYGLSKINSQRLKPNSKGTSNLSSIQNIKSPINRFGRPLDASENESKNQNWFDSLKNGLFSFGAAALGSLVVGKMRKKDKAMYPSVIRQQSKKETPQKEKKSWWTKIGSKWSNMFSNVSSKPIKNTQTSYKSKDISLPVVIPESKNNLDASQPTKPISQEQLMTNNLQESNSESLEQPSKPIIENSITQTEIKSENQDFIDSKNKLDNSNPKTIKKDSKFDEEKFESTEDKNKIDSKKDTSFNEETIGVQKESKPTKPRTTKKSSKSEEEKLDLTEEKPKKTKKSEEKLEKSTIKKPRTTKKSTTSNEKPTESNESKTVKPKKTKKATKIEDEKSEKPIEIKPKRTKSSKELITTEEPKIENV</sequence>
<evidence type="ECO:0000313" key="4">
    <source>
        <dbReference type="Proteomes" id="UP000019229"/>
    </source>
</evidence>
<feature type="region of interest" description="Disordered" evidence="1">
    <location>
        <begin position="531"/>
        <end position="707"/>
    </location>
</feature>
<evidence type="ECO:0000256" key="1">
    <source>
        <dbReference type="SAM" id="MobiDB-lite"/>
    </source>
</evidence>
<keyword evidence="2" id="KW-0812">Transmembrane</keyword>
<keyword evidence="2" id="KW-1133">Transmembrane helix</keyword>
<feature type="transmembrane region" description="Helical" evidence="2">
    <location>
        <begin position="107"/>
        <end position="136"/>
    </location>
</feature>
<dbReference type="OrthoDB" id="400872at2"/>
<evidence type="ECO:0000256" key="2">
    <source>
        <dbReference type="SAM" id="Phobius"/>
    </source>
</evidence>
<keyword evidence="2" id="KW-0472">Membrane</keyword>
<dbReference type="KEGG" id="mbc:MYB_02590"/>
<feature type="transmembrane region" description="Helical" evidence="2">
    <location>
        <begin position="187"/>
        <end position="212"/>
    </location>
</feature>
<feature type="compositionally biased region" description="Basic and acidic residues" evidence="1">
    <location>
        <begin position="609"/>
        <end position="637"/>
    </location>
</feature>
<dbReference type="RefSeq" id="WP_022935111.1">
    <property type="nucleotide sequence ID" value="NZ_CP007154.1"/>
</dbReference>
<dbReference type="EMBL" id="CP007154">
    <property type="protein sequence ID" value="AHH45519.1"/>
    <property type="molecule type" value="Genomic_DNA"/>
</dbReference>
<protein>
    <recommendedName>
        <fullName evidence="5">Transmembrane protein</fullName>
    </recommendedName>
</protein>
<evidence type="ECO:0008006" key="5">
    <source>
        <dbReference type="Google" id="ProtNLM"/>
    </source>
</evidence>
<feature type="compositionally biased region" description="Basic and acidic residues" evidence="1">
    <location>
        <begin position="672"/>
        <end position="687"/>
    </location>
</feature>
<dbReference type="NCBIfam" id="NF045889">
    <property type="entry name" value="ICE_Mbov_0396_TM"/>
    <property type="match status" value="1"/>
</dbReference>
<dbReference type="NCBIfam" id="NF045848">
    <property type="entry name" value="MMCAP2_0566_fam"/>
    <property type="match status" value="1"/>
</dbReference>
<proteinExistence type="predicted"/>
<organism evidence="3 4">
    <name type="scientific">Mesomycoplasma bovoculi M165/69</name>
    <dbReference type="NCBI Taxonomy" id="743966"/>
    <lineage>
        <taxon>Bacteria</taxon>
        <taxon>Bacillati</taxon>
        <taxon>Mycoplasmatota</taxon>
        <taxon>Mycoplasmoidales</taxon>
        <taxon>Metamycoplasmataceae</taxon>
        <taxon>Mesomycoplasma</taxon>
    </lineage>
</organism>
<reference evidence="3 4" key="1">
    <citation type="journal article" date="2014" name="Genome Announc.">
        <title>Complete Genome Sequence of Mycoplasma bovoculi Strain M165/69T (ATCC 29104).</title>
        <authorList>
            <person name="Calcutt M.J."/>
            <person name="Foecking M.F."/>
        </authorList>
    </citation>
    <scope>NUCLEOTIDE SEQUENCE [LARGE SCALE GENOMIC DNA]</scope>
    <source>
        <strain evidence="3">M165/69</strain>
    </source>
</reference>
<feature type="transmembrane region" description="Helical" evidence="2">
    <location>
        <begin position="246"/>
        <end position="268"/>
    </location>
</feature>
<evidence type="ECO:0000313" key="3">
    <source>
        <dbReference type="EMBL" id="AHH45519.1"/>
    </source>
</evidence>
<dbReference type="PATRIC" id="fig|743966.3.peg.519"/>
<feature type="transmembrane region" description="Helical" evidence="2">
    <location>
        <begin position="399"/>
        <end position="417"/>
    </location>
</feature>
<feature type="compositionally biased region" description="Basic and acidic residues" evidence="1">
    <location>
        <begin position="653"/>
        <end position="662"/>
    </location>
</feature>
<accession>W5UTG1</accession>
<gene>
    <name evidence="3" type="ORF">MYB_02590</name>
</gene>
<feature type="compositionally biased region" description="Basic and acidic residues" evidence="1">
    <location>
        <begin position="536"/>
        <end position="550"/>
    </location>
</feature>
<feature type="transmembrane region" description="Helical" evidence="2">
    <location>
        <begin position="67"/>
        <end position="87"/>
    </location>
</feature>
<dbReference type="AlphaFoldDB" id="W5UTG1"/>
<dbReference type="HOGENOM" id="CLU_390200_0_0_14"/>
<dbReference type="Proteomes" id="UP000019229">
    <property type="component" value="Chromosome"/>
</dbReference>
<name>W5UTG1_9BACT</name>